<accession>A0A7H0LFU1</accession>
<evidence type="ECO:0000313" key="3">
    <source>
        <dbReference type="EMBL" id="QNQ08544.1"/>
    </source>
</evidence>
<gene>
    <name evidence="3" type="ORF">H3Z74_17590</name>
</gene>
<dbReference type="Gene3D" id="2.60.120.1440">
    <property type="match status" value="1"/>
</dbReference>
<evidence type="ECO:0000259" key="2">
    <source>
        <dbReference type="Pfam" id="PF16220"/>
    </source>
</evidence>
<dbReference type="InterPro" id="IPR006860">
    <property type="entry name" value="FecR"/>
</dbReference>
<dbReference type="GO" id="GO:0016989">
    <property type="term" value="F:sigma factor antagonist activity"/>
    <property type="evidence" value="ECO:0007669"/>
    <property type="project" value="TreeGrafter"/>
</dbReference>
<dbReference type="InterPro" id="IPR012373">
    <property type="entry name" value="Ferrdict_sens_TM"/>
</dbReference>
<dbReference type="Pfam" id="PF04773">
    <property type="entry name" value="FecR"/>
    <property type="match status" value="1"/>
</dbReference>
<dbReference type="PIRSF" id="PIRSF018266">
    <property type="entry name" value="FecR"/>
    <property type="match status" value="1"/>
</dbReference>
<dbReference type="PANTHER" id="PTHR30273:SF2">
    <property type="entry name" value="PROTEIN FECR"/>
    <property type="match status" value="1"/>
</dbReference>
<name>A0A7H0LFU1_9SPHN</name>
<sequence length="340" mass="37100">MTVVSGDFGDSDDVESLAATWVVRSAEGPLSDVEQQRLDSWLSENSRHLGAYVRAQAVWVDMDRVAALDAGREIEPVPQARHWPWRRMALAASVLLAIGGGLAAQDRLGGRIATARGEVREVALDDGSKLFLNGDTVVQVRFADKERRILLRRGEASFQVAHDRARPFIVQADDVAVRAVGTDFAVGIQDAGGVSVTVAQGVVEVTEKESGQPRQHRLSRDEQFVAAATGTRRVGLDAREVNRRLAWRKGQLVFRGQMLATAAAEVNRYAAKPVVINDPSLGRAEFMGVFNVGDAGAFARGPRPPSMARWSRPTRRSFCRGNKIRRRINSGFRAAAALLP</sequence>
<organism evidence="3 4">
    <name type="scientific">Sphingomonas alpina</name>
    <dbReference type="NCBI Taxonomy" id="653931"/>
    <lineage>
        <taxon>Bacteria</taxon>
        <taxon>Pseudomonadati</taxon>
        <taxon>Pseudomonadota</taxon>
        <taxon>Alphaproteobacteria</taxon>
        <taxon>Sphingomonadales</taxon>
        <taxon>Sphingomonadaceae</taxon>
        <taxon>Sphingomonas</taxon>
    </lineage>
</organism>
<dbReference type="InterPro" id="IPR032623">
    <property type="entry name" value="FecR_N"/>
</dbReference>
<dbReference type="KEGG" id="spap:H3Z74_17590"/>
<protein>
    <submittedName>
        <fullName evidence="3">FecR domain-containing protein</fullName>
    </submittedName>
</protein>
<dbReference type="EMBL" id="CP061038">
    <property type="protein sequence ID" value="QNQ08544.1"/>
    <property type="molecule type" value="Genomic_DNA"/>
</dbReference>
<dbReference type="Pfam" id="PF16220">
    <property type="entry name" value="DUF4880"/>
    <property type="match status" value="1"/>
</dbReference>
<reference evidence="3 4" key="1">
    <citation type="submission" date="2020-09" db="EMBL/GenBank/DDBJ databases">
        <title>Sphingomonas sp., a new species isolated from pork steak.</title>
        <authorList>
            <person name="Heidler von Heilborn D."/>
        </authorList>
    </citation>
    <scope>NUCLEOTIDE SEQUENCE [LARGE SCALE GENOMIC DNA]</scope>
    <source>
        <strain evidence="4">S8-3T</strain>
    </source>
</reference>
<dbReference type="AlphaFoldDB" id="A0A7H0LFU1"/>
<keyword evidence="4" id="KW-1185">Reference proteome</keyword>
<evidence type="ECO:0000313" key="4">
    <source>
        <dbReference type="Proteomes" id="UP000516148"/>
    </source>
</evidence>
<feature type="domain" description="FecR protein" evidence="1">
    <location>
        <begin position="111"/>
        <end position="204"/>
    </location>
</feature>
<dbReference type="RefSeq" id="WP_187760872.1">
    <property type="nucleotide sequence ID" value="NZ_CP061038.1"/>
</dbReference>
<proteinExistence type="predicted"/>
<dbReference type="PANTHER" id="PTHR30273">
    <property type="entry name" value="PERIPLASMIC SIGNAL SENSOR AND SIGMA FACTOR ACTIVATOR FECR-RELATED"/>
    <property type="match status" value="1"/>
</dbReference>
<dbReference type="Proteomes" id="UP000516148">
    <property type="component" value="Chromosome"/>
</dbReference>
<evidence type="ECO:0000259" key="1">
    <source>
        <dbReference type="Pfam" id="PF04773"/>
    </source>
</evidence>
<feature type="domain" description="FecR N-terminal" evidence="2">
    <location>
        <begin position="18"/>
        <end position="58"/>
    </location>
</feature>